<evidence type="ECO:0000259" key="2">
    <source>
        <dbReference type="Pfam" id="PF08635"/>
    </source>
</evidence>
<proteinExistence type="predicted"/>
<keyword evidence="4" id="KW-1185">Reference proteome</keyword>
<dbReference type="GO" id="GO:0000166">
    <property type="term" value="F:nucleotide binding"/>
    <property type="evidence" value="ECO:0007669"/>
    <property type="project" value="InterPro"/>
</dbReference>
<dbReference type="GeneID" id="17039291"/>
<dbReference type="PANTHER" id="PTHR43249">
    <property type="entry name" value="UDP-N-ACETYL-2-AMINO-2-DEOXY-D-GLUCURONATE OXIDASE"/>
    <property type="match status" value="1"/>
</dbReference>
<dbReference type="InterPro" id="IPR013944">
    <property type="entry name" value="OxRdtase_put_C"/>
</dbReference>
<evidence type="ECO:0000259" key="1">
    <source>
        <dbReference type="Pfam" id="PF01408"/>
    </source>
</evidence>
<evidence type="ECO:0008006" key="5">
    <source>
        <dbReference type="Google" id="ProtNLM"/>
    </source>
</evidence>
<evidence type="ECO:0000313" key="4">
    <source>
        <dbReference type="Proteomes" id="UP000007264"/>
    </source>
</evidence>
<dbReference type="SUPFAM" id="SSF51735">
    <property type="entry name" value="NAD(P)-binding Rossmann-fold domains"/>
    <property type="match status" value="1"/>
</dbReference>
<name>I0YSD7_COCSC</name>
<comment type="caution">
    <text evidence="3">The sequence shown here is derived from an EMBL/GenBank/DDBJ whole genome shotgun (WGS) entry which is preliminary data.</text>
</comment>
<dbReference type="Gene3D" id="3.40.50.720">
    <property type="entry name" value="NAD(P)-binding Rossmann-like Domain"/>
    <property type="match status" value="1"/>
</dbReference>
<dbReference type="Proteomes" id="UP000007264">
    <property type="component" value="Unassembled WGS sequence"/>
</dbReference>
<dbReference type="InterPro" id="IPR000683">
    <property type="entry name" value="Gfo/Idh/MocA-like_OxRdtase_N"/>
</dbReference>
<dbReference type="EMBL" id="AGSI01000012">
    <property type="protein sequence ID" value="EIE21306.1"/>
    <property type="molecule type" value="Genomic_DNA"/>
</dbReference>
<protein>
    <recommendedName>
        <fullName evidence="5">NAD(P)-binding protein</fullName>
    </recommendedName>
</protein>
<dbReference type="PANTHER" id="PTHR43249:SF1">
    <property type="entry name" value="D-GLUCOSIDE 3-DEHYDROGENASE"/>
    <property type="match status" value="1"/>
</dbReference>
<dbReference type="Pfam" id="PF01408">
    <property type="entry name" value="GFO_IDH_MocA"/>
    <property type="match status" value="1"/>
</dbReference>
<dbReference type="STRING" id="574566.I0YSD7"/>
<dbReference type="OrthoDB" id="10250282at2759"/>
<feature type="domain" description="Gfo/Idh/MocA-like oxidoreductase N-terminal" evidence="1">
    <location>
        <begin position="57"/>
        <end position="206"/>
    </location>
</feature>
<evidence type="ECO:0000313" key="3">
    <source>
        <dbReference type="EMBL" id="EIE21306.1"/>
    </source>
</evidence>
<dbReference type="Gene3D" id="3.30.360.10">
    <property type="entry name" value="Dihydrodipicolinate Reductase, domain 2"/>
    <property type="match status" value="1"/>
</dbReference>
<dbReference type="InterPro" id="IPR036291">
    <property type="entry name" value="NAD(P)-bd_dom_sf"/>
</dbReference>
<reference evidence="3 4" key="1">
    <citation type="journal article" date="2012" name="Genome Biol.">
        <title>The genome of the polar eukaryotic microalga coccomyxa subellipsoidea reveals traits of cold adaptation.</title>
        <authorList>
            <person name="Blanc G."/>
            <person name="Agarkova I."/>
            <person name="Grimwood J."/>
            <person name="Kuo A."/>
            <person name="Brueggeman A."/>
            <person name="Dunigan D."/>
            <person name="Gurnon J."/>
            <person name="Ladunga I."/>
            <person name="Lindquist E."/>
            <person name="Lucas S."/>
            <person name="Pangilinan J."/>
            <person name="Proschold T."/>
            <person name="Salamov A."/>
            <person name="Schmutz J."/>
            <person name="Weeks D."/>
            <person name="Yamada T."/>
            <person name="Claverie J.M."/>
            <person name="Grigoriev I."/>
            <person name="Van Etten J."/>
            <person name="Lomsadze A."/>
            <person name="Borodovsky M."/>
        </authorList>
    </citation>
    <scope>NUCLEOTIDE SEQUENCE [LARGE SCALE GENOMIC DNA]</scope>
    <source>
        <strain evidence="3 4">C-169</strain>
    </source>
</reference>
<dbReference type="eggNOG" id="ENOG502QUVQ">
    <property type="taxonomic scope" value="Eukaryota"/>
</dbReference>
<accession>I0YSD7</accession>
<gene>
    <name evidence="3" type="ORF">COCSUDRAFT_48058</name>
</gene>
<dbReference type="InterPro" id="IPR052515">
    <property type="entry name" value="Gfo/Idh/MocA_Oxidoreductase"/>
</dbReference>
<dbReference type="Pfam" id="PF08635">
    <property type="entry name" value="ox_reductase_C"/>
    <property type="match status" value="1"/>
</dbReference>
<dbReference type="AlphaFoldDB" id="I0YSD7"/>
<sequence length="438" mass="48295">MESILNCPLAGSCLAHLQVGPADLSSSPAWSSCLAPAEHRTFATSSAATSGADELVKIGFVGAGGVSFGTAEGPWNHSVRLEKQPNVQFTAIIDPNLDLAQKRVDDLSKGSYGHKWKGCPVYKSYQAMLEESKQENRPDAMIIGVPPMLHGSLDVPSSAMELDLAKAGMHMLVEKPISMRPAEEVERLAQVLHEMADEKKLVIAVGYMLRYNPAIETAKALLKELGRPLTSIVGRYNCTYNNIYKPQWWHTLQSGGCIVEQATHFVDAMRYLSGSELDRDSIRAVAVGPDMKLSDMPPPPHAEHEVPYDMRVNRATLAVFKFESGAVGSLNHTLLMHGQNFFTELDIFGDGFHIIVRDPYQKPAVIVRRPNSNDYEQVPLDLGRDMYEKQFDAFLHAVRTGDQSDVRCLFHDAARTYETSWWISAAAGSPVPDSSVPE</sequence>
<dbReference type="KEGG" id="csl:COCSUDRAFT_48058"/>
<feature type="domain" description="Oxidoreductase putative C-terminal" evidence="2">
    <location>
        <begin position="210"/>
        <end position="352"/>
    </location>
</feature>
<dbReference type="RefSeq" id="XP_005645850.1">
    <property type="nucleotide sequence ID" value="XM_005645793.1"/>
</dbReference>
<dbReference type="SUPFAM" id="SSF55347">
    <property type="entry name" value="Glyceraldehyde-3-phosphate dehydrogenase-like, C-terminal domain"/>
    <property type="match status" value="1"/>
</dbReference>
<organism evidence="3 4">
    <name type="scientific">Coccomyxa subellipsoidea (strain C-169)</name>
    <name type="common">Green microalga</name>
    <dbReference type="NCBI Taxonomy" id="574566"/>
    <lineage>
        <taxon>Eukaryota</taxon>
        <taxon>Viridiplantae</taxon>
        <taxon>Chlorophyta</taxon>
        <taxon>core chlorophytes</taxon>
        <taxon>Trebouxiophyceae</taxon>
        <taxon>Trebouxiophyceae incertae sedis</taxon>
        <taxon>Coccomyxaceae</taxon>
        <taxon>Coccomyxa</taxon>
        <taxon>Coccomyxa subellipsoidea</taxon>
    </lineage>
</organism>